<gene>
    <name evidence="1" type="ORF">METZ01_LOCUS90578</name>
</gene>
<dbReference type="EMBL" id="UINC01008379">
    <property type="protein sequence ID" value="SVA37724.1"/>
    <property type="molecule type" value="Genomic_DNA"/>
</dbReference>
<organism evidence="1">
    <name type="scientific">marine metagenome</name>
    <dbReference type="NCBI Taxonomy" id="408172"/>
    <lineage>
        <taxon>unclassified sequences</taxon>
        <taxon>metagenomes</taxon>
        <taxon>ecological metagenomes</taxon>
    </lineage>
</organism>
<evidence type="ECO:0000313" key="1">
    <source>
        <dbReference type="EMBL" id="SVA37724.1"/>
    </source>
</evidence>
<name>A0A381VC64_9ZZZZ</name>
<sequence>MLTGNKRNLDARASSNKVVVMEFSRQFVEKMIPSVQSKFEKQLLRIIAKNLDEMNMRYARLESSIKAKEK</sequence>
<reference evidence="1" key="1">
    <citation type="submission" date="2018-05" db="EMBL/GenBank/DDBJ databases">
        <authorList>
            <person name="Lanie J.A."/>
            <person name="Ng W.-L."/>
            <person name="Kazmierczak K.M."/>
            <person name="Andrzejewski T.M."/>
            <person name="Davidsen T.M."/>
            <person name="Wayne K.J."/>
            <person name="Tettelin H."/>
            <person name="Glass J.I."/>
            <person name="Rusch D."/>
            <person name="Podicherti R."/>
            <person name="Tsui H.-C.T."/>
            <person name="Winkler M.E."/>
        </authorList>
    </citation>
    <scope>NUCLEOTIDE SEQUENCE</scope>
</reference>
<proteinExistence type="predicted"/>
<protein>
    <submittedName>
        <fullName evidence="1">Uncharacterized protein</fullName>
    </submittedName>
</protein>
<dbReference type="AlphaFoldDB" id="A0A381VC64"/>
<accession>A0A381VC64</accession>